<dbReference type="Gene3D" id="3.40.50.300">
    <property type="entry name" value="P-loop containing nucleotide triphosphate hydrolases"/>
    <property type="match status" value="1"/>
</dbReference>
<evidence type="ECO:0000256" key="5">
    <source>
        <dbReference type="SAM" id="Phobius"/>
    </source>
</evidence>
<dbReference type="GO" id="GO:0005524">
    <property type="term" value="F:ATP binding"/>
    <property type="evidence" value="ECO:0007669"/>
    <property type="project" value="UniProtKB-KW"/>
</dbReference>
<keyword evidence="1" id="KW-0547">Nucleotide-binding</keyword>
<keyword evidence="5" id="KW-0812">Transmembrane</keyword>
<feature type="domain" description="DNA mismatch repair proteins mutS family" evidence="7">
    <location>
        <begin position="419"/>
        <end position="594"/>
    </location>
</feature>
<dbReference type="EMBL" id="FQUM01000003">
    <property type="protein sequence ID" value="SHF03978.1"/>
    <property type="molecule type" value="Genomic_DNA"/>
</dbReference>
<dbReference type="SUPFAM" id="SSF52540">
    <property type="entry name" value="P-loop containing nucleoside triphosphate hydrolases"/>
    <property type="match status" value="1"/>
</dbReference>
<keyword evidence="9" id="KW-1185">Reference proteome</keyword>
<evidence type="ECO:0000256" key="4">
    <source>
        <dbReference type="SAM" id="Coils"/>
    </source>
</evidence>
<protein>
    <submittedName>
        <fullName evidence="8">MutS domain III</fullName>
    </submittedName>
</protein>
<dbReference type="Gene3D" id="1.10.1420.10">
    <property type="match status" value="1"/>
</dbReference>
<dbReference type="PANTHER" id="PTHR11361:SF99">
    <property type="entry name" value="DNA MISMATCH REPAIR PROTEIN"/>
    <property type="match status" value="1"/>
</dbReference>
<feature type="transmembrane region" description="Helical" evidence="5">
    <location>
        <begin position="210"/>
        <end position="231"/>
    </location>
</feature>
<dbReference type="InterPro" id="IPR027417">
    <property type="entry name" value="P-loop_NTPase"/>
</dbReference>
<dbReference type="PANTHER" id="PTHR11361">
    <property type="entry name" value="DNA MISMATCH REPAIR PROTEIN MUTS FAMILY MEMBER"/>
    <property type="match status" value="1"/>
</dbReference>
<evidence type="ECO:0000313" key="9">
    <source>
        <dbReference type="Proteomes" id="UP000184164"/>
    </source>
</evidence>
<name>A0A1M4YEB2_9BACT</name>
<organism evidence="8 9">
    <name type="scientific">Mariniphaga anaerophila</name>
    <dbReference type="NCBI Taxonomy" id="1484053"/>
    <lineage>
        <taxon>Bacteria</taxon>
        <taxon>Pseudomonadati</taxon>
        <taxon>Bacteroidota</taxon>
        <taxon>Bacteroidia</taxon>
        <taxon>Marinilabiliales</taxon>
        <taxon>Prolixibacteraceae</taxon>
        <taxon>Mariniphaga</taxon>
    </lineage>
</organism>
<dbReference type="Proteomes" id="UP000184164">
    <property type="component" value="Unassembled WGS sequence"/>
</dbReference>
<feature type="transmembrane region" description="Helical" evidence="5">
    <location>
        <begin position="29"/>
        <end position="47"/>
    </location>
</feature>
<dbReference type="OrthoDB" id="9802448at2"/>
<dbReference type="InterPro" id="IPR036187">
    <property type="entry name" value="DNA_mismatch_repair_MutS_sf"/>
</dbReference>
<evidence type="ECO:0000313" key="8">
    <source>
        <dbReference type="EMBL" id="SHF03978.1"/>
    </source>
</evidence>
<evidence type="ECO:0000259" key="6">
    <source>
        <dbReference type="SMART" id="SM00533"/>
    </source>
</evidence>
<dbReference type="RefSeq" id="WP_073000416.1">
    <property type="nucleotide sequence ID" value="NZ_FQUM01000003.1"/>
</dbReference>
<dbReference type="STRING" id="1484053.SAMN05444274_103324"/>
<dbReference type="InterPro" id="IPR007696">
    <property type="entry name" value="DNA_mismatch_repair_MutS_core"/>
</dbReference>
<dbReference type="AlphaFoldDB" id="A0A1M4YEB2"/>
<evidence type="ECO:0000256" key="3">
    <source>
        <dbReference type="ARBA" id="ARBA00023125"/>
    </source>
</evidence>
<keyword evidence="5" id="KW-1133">Transmembrane helix</keyword>
<reference evidence="9" key="1">
    <citation type="submission" date="2016-11" db="EMBL/GenBank/DDBJ databases">
        <authorList>
            <person name="Varghese N."/>
            <person name="Submissions S."/>
        </authorList>
    </citation>
    <scope>NUCLEOTIDE SEQUENCE [LARGE SCALE GENOMIC DNA]</scope>
    <source>
        <strain evidence="9">DSM 26910</strain>
    </source>
</reference>
<dbReference type="Pfam" id="PF00488">
    <property type="entry name" value="MutS_V"/>
    <property type="match status" value="1"/>
</dbReference>
<dbReference type="GO" id="GO:0006298">
    <property type="term" value="P:mismatch repair"/>
    <property type="evidence" value="ECO:0007669"/>
    <property type="project" value="InterPro"/>
</dbReference>
<dbReference type="Pfam" id="PF05192">
    <property type="entry name" value="MutS_III"/>
    <property type="match status" value="1"/>
</dbReference>
<gene>
    <name evidence="8" type="ORF">SAMN05444274_103324</name>
</gene>
<keyword evidence="3" id="KW-0238">DNA-binding</keyword>
<evidence type="ECO:0000259" key="7">
    <source>
        <dbReference type="SMART" id="SM00534"/>
    </source>
</evidence>
<dbReference type="GO" id="GO:0030983">
    <property type="term" value="F:mismatched DNA binding"/>
    <property type="evidence" value="ECO:0007669"/>
    <property type="project" value="InterPro"/>
</dbReference>
<keyword evidence="4" id="KW-0175">Coiled coil</keyword>
<feature type="coiled-coil region" evidence="4">
    <location>
        <begin position="69"/>
        <end position="100"/>
    </location>
</feature>
<evidence type="ECO:0000256" key="2">
    <source>
        <dbReference type="ARBA" id="ARBA00022840"/>
    </source>
</evidence>
<accession>A0A1M4YEB2</accession>
<keyword evidence="2" id="KW-0067">ATP-binding</keyword>
<dbReference type="InterPro" id="IPR000432">
    <property type="entry name" value="DNA_mismatch_repair_MutS_C"/>
</dbReference>
<proteinExistence type="predicted"/>
<dbReference type="SMART" id="SM00534">
    <property type="entry name" value="MUTSac"/>
    <property type="match status" value="1"/>
</dbReference>
<evidence type="ECO:0000256" key="1">
    <source>
        <dbReference type="ARBA" id="ARBA00022741"/>
    </source>
</evidence>
<dbReference type="SUPFAM" id="SSF48334">
    <property type="entry name" value="DNA repair protein MutS, domain III"/>
    <property type="match status" value="1"/>
</dbReference>
<feature type="transmembrane region" description="Helical" evidence="5">
    <location>
        <begin position="237"/>
        <end position="257"/>
    </location>
</feature>
<dbReference type="GO" id="GO:0005829">
    <property type="term" value="C:cytosol"/>
    <property type="evidence" value="ECO:0007669"/>
    <property type="project" value="TreeGrafter"/>
</dbReference>
<dbReference type="InterPro" id="IPR045076">
    <property type="entry name" value="MutS"/>
</dbReference>
<dbReference type="GO" id="GO:0140664">
    <property type="term" value="F:ATP-dependent DNA damage sensor activity"/>
    <property type="evidence" value="ECO:0007669"/>
    <property type="project" value="InterPro"/>
</dbReference>
<sequence length="595" mass="69059">MEPAAAEFYRSKYDNYQLKIKAISQKIRIWVWYRLIAFCLIFVPVAIWGWKGWITILPSLFFLLLFFFLIKKNVQLEKKKKRLEALKKITEDELLALKHQFNHFENGQEFLNPAHFNSYDLDLFGDGSLFQFINRTSTLSGKQLLASWLQSPPLGKAEIEMRQEAIRELSAIPNWRLHFLANGHLFKETNELNEEIKRWSETELQLKRPAAIRASFIVIPLLTILSTIPAFLGVSNFWVALMVFIQWGILGFSFKTITRYYQFFGRKSELLEKYKQLLEFIEQREFQSPFLLELQQKVSKPGRASDTIRQLKKLVNQFEYRQNLIVNMVLNSIFLWDVRCTYKLWNWHRSNRKKLASWLEVIAETDALISLANMAYEHPDFVYPKIHEGGFALQATQLGHPLLPAKKRVCNNLSINGWGKAMIITGANMAGKSTFLRTVGVNLILARTGAPVCAEQLVFSPVKVYTNMRTTDSLLKDESYFFAELKRIKTVLDRLKNGEKIFVILDEILKGTNSVDKLNGSRELIRKLLELKAVALIATHDLKISEMESEYPQMVFNKCFEITLNNDEMIFDYLLTDGVTKTMNATFLMKKIGII</sequence>
<dbReference type="SMART" id="SM00533">
    <property type="entry name" value="MUTSd"/>
    <property type="match status" value="1"/>
</dbReference>
<feature type="domain" description="DNA mismatch repair protein MutS core" evidence="6">
    <location>
        <begin position="124"/>
        <end position="406"/>
    </location>
</feature>
<keyword evidence="5" id="KW-0472">Membrane</keyword>
<feature type="transmembrane region" description="Helical" evidence="5">
    <location>
        <begin position="53"/>
        <end position="70"/>
    </location>
</feature>